<sequence>MPDTFTPSSKLDRASLAPGEFITTVTTVTSLWAFFIGSIDGAKRASLQYLAEHAHVLPKTKQGWYLYHKRKNYAVILNSGKIGLQYVKRFGGLTLVFTGTQATLDKARGEADVINSVVAGAGTGLANSFLCKDRKYDTLHTCMIGGAVGLFAGGMQDMINIYQRKPVWYWRQGSNINSVDGNSVVKA</sequence>
<dbReference type="Proteomes" id="UP000789739">
    <property type="component" value="Unassembled WGS sequence"/>
</dbReference>
<dbReference type="PANTHER" id="PTHR37852">
    <property type="entry name" value="YALI0B21208P"/>
    <property type="match status" value="1"/>
</dbReference>
<evidence type="ECO:0000313" key="1">
    <source>
        <dbReference type="EMBL" id="CAG8485360.1"/>
    </source>
</evidence>
<protein>
    <submittedName>
        <fullName evidence="1">2866_t:CDS:1</fullName>
    </submittedName>
</protein>
<dbReference type="PANTHER" id="PTHR37852:SF1">
    <property type="entry name" value="HIG1 DOMAIN-CONTAINING PROTEIN"/>
    <property type="match status" value="1"/>
</dbReference>
<dbReference type="Pfam" id="PF02466">
    <property type="entry name" value="Tim17"/>
    <property type="match status" value="1"/>
</dbReference>
<reference evidence="1" key="1">
    <citation type="submission" date="2021-06" db="EMBL/GenBank/DDBJ databases">
        <authorList>
            <person name="Kallberg Y."/>
            <person name="Tangrot J."/>
            <person name="Rosling A."/>
        </authorList>
    </citation>
    <scope>NUCLEOTIDE SEQUENCE</scope>
    <source>
        <strain evidence="1">BR232B</strain>
    </source>
</reference>
<comment type="caution">
    <text evidence="1">The sequence shown here is derived from an EMBL/GenBank/DDBJ whole genome shotgun (WGS) entry which is preliminary data.</text>
</comment>
<organism evidence="1 2">
    <name type="scientific">Paraglomus brasilianum</name>
    <dbReference type="NCBI Taxonomy" id="144538"/>
    <lineage>
        <taxon>Eukaryota</taxon>
        <taxon>Fungi</taxon>
        <taxon>Fungi incertae sedis</taxon>
        <taxon>Mucoromycota</taxon>
        <taxon>Glomeromycotina</taxon>
        <taxon>Glomeromycetes</taxon>
        <taxon>Paraglomerales</taxon>
        <taxon>Paraglomeraceae</taxon>
        <taxon>Paraglomus</taxon>
    </lineage>
</organism>
<gene>
    <name evidence="1" type="ORF">PBRASI_LOCUS1802</name>
</gene>
<keyword evidence="2" id="KW-1185">Reference proteome</keyword>
<evidence type="ECO:0000313" key="2">
    <source>
        <dbReference type="Proteomes" id="UP000789739"/>
    </source>
</evidence>
<proteinExistence type="predicted"/>
<name>A0A9N8WDD3_9GLOM</name>
<accession>A0A9N8WDD3</accession>
<dbReference type="EMBL" id="CAJVPI010000126">
    <property type="protein sequence ID" value="CAG8485360.1"/>
    <property type="molecule type" value="Genomic_DNA"/>
</dbReference>
<dbReference type="OrthoDB" id="5584028at2759"/>
<dbReference type="AlphaFoldDB" id="A0A9N8WDD3"/>